<dbReference type="InterPro" id="IPR011159">
    <property type="entry name" value="PPPtase_PPZ/Ppq1"/>
</dbReference>
<dbReference type="InterPro" id="IPR004843">
    <property type="entry name" value="Calcineurin-like_PHP"/>
</dbReference>
<dbReference type="STRING" id="1182541.W9Z1X2"/>
<evidence type="ECO:0000256" key="8">
    <source>
        <dbReference type="RuleBase" id="RU004273"/>
    </source>
</evidence>
<keyword evidence="7" id="KW-0963">Cytoplasm</keyword>
<evidence type="ECO:0000259" key="10">
    <source>
        <dbReference type="PROSITE" id="PS00125"/>
    </source>
</evidence>
<dbReference type="PROSITE" id="PS00125">
    <property type="entry name" value="SER_THR_PHOSPHATASE"/>
    <property type="match status" value="1"/>
</dbReference>
<dbReference type="PRINTS" id="PR00114">
    <property type="entry name" value="STPHPHTASE"/>
</dbReference>
<dbReference type="GO" id="GO:0005634">
    <property type="term" value="C:nucleus"/>
    <property type="evidence" value="ECO:0007669"/>
    <property type="project" value="TreeGrafter"/>
</dbReference>
<dbReference type="Proteomes" id="UP000019484">
    <property type="component" value="Unassembled WGS sequence"/>
</dbReference>
<dbReference type="GO" id="GO:0004722">
    <property type="term" value="F:protein serine/threonine phosphatase activity"/>
    <property type="evidence" value="ECO:0007669"/>
    <property type="project" value="UniProtKB-UniRule"/>
</dbReference>
<gene>
    <name evidence="11" type="ORF">A1O1_01060</name>
</gene>
<evidence type="ECO:0000256" key="3">
    <source>
        <dbReference type="ARBA" id="ARBA00022801"/>
    </source>
</evidence>
<dbReference type="Pfam" id="PF00149">
    <property type="entry name" value="Metallophos"/>
    <property type="match status" value="1"/>
</dbReference>
<feature type="compositionally biased region" description="Low complexity" evidence="9">
    <location>
        <begin position="88"/>
        <end position="100"/>
    </location>
</feature>
<dbReference type="EMBL" id="AMWN01000001">
    <property type="protein sequence ID" value="EXJ95935.1"/>
    <property type="molecule type" value="Genomic_DNA"/>
</dbReference>
<sequence>MGQQQSKNSDGSRTPLKSNSSSNLVPDTLSQYPSISRSDTKESTSRSIRSSIRSKIKSSGDEKTNDSPRASGSGLTGTEGSNTDKGDASSIASGRSGSSRATRERISNTPTVETPTSPADYEEAPSPGTASPARPPSPTQSKSVGKGHKSVDRAQRTGEVGAVSDEAPHQAHIHSSTQKAGASILVKRENQINPRAPETKASLRAKLADLPGASPGASMAIGDVNDMDLDDMISRLLDAGYSTKVTKAVCLKNAEITAVCMAVREVLLSQPALLELNAPVKIVGDIHGQYNDLIRLFEMCGFPPTANFLFLGDYVDRGKQSLETILLLFCYKLKYPENFFILRGNHECANVTRVYGFYDECKRRCNIKIWKTFIDTFNCLPIAAIVADKIFCVHGGLSPSLSHMDDIRQIARPTDVPDYGLLNDLLWSDPADMDQDWDSNERGVSYCFGKKVIVDFLARHDFDLVCRAHMVVEDGYEFFNDRLLVTVFSAPNYCGEFDNWGAVMSVSSNLLCSFELLKPLDSSALKSHIKKGRNARQNMLNSPPAQVSAQSY</sequence>
<keyword evidence="3 7" id="KW-0378">Hydrolase</keyword>
<keyword evidence="5 7" id="KW-0464">Manganese</keyword>
<dbReference type="SMART" id="SM00156">
    <property type="entry name" value="PP2Ac"/>
    <property type="match status" value="1"/>
</dbReference>
<dbReference type="GeneID" id="19155963"/>
<comment type="caution">
    <text evidence="11">The sequence shown here is derived from an EMBL/GenBank/DDBJ whole genome shotgun (WGS) entry which is preliminary data.</text>
</comment>
<dbReference type="RefSeq" id="XP_007720164.1">
    <property type="nucleotide sequence ID" value="XM_007721974.1"/>
</dbReference>
<dbReference type="InterPro" id="IPR031675">
    <property type="entry name" value="STPPase_N"/>
</dbReference>
<protein>
    <recommendedName>
        <fullName evidence="7 8">Serine/threonine-protein phosphatase</fullName>
        <ecNumber evidence="7 8">3.1.3.16</ecNumber>
    </recommendedName>
</protein>
<dbReference type="EC" id="3.1.3.16" evidence="7 8"/>
<dbReference type="InterPro" id="IPR006186">
    <property type="entry name" value="Ser/Thr-sp_prot-phosphatase"/>
</dbReference>
<evidence type="ECO:0000256" key="6">
    <source>
        <dbReference type="ARBA" id="ARBA00029458"/>
    </source>
</evidence>
<evidence type="ECO:0000256" key="1">
    <source>
        <dbReference type="ARBA" id="ARBA00001936"/>
    </source>
</evidence>
<evidence type="ECO:0000256" key="4">
    <source>
        <dbReference type="ARBA" id="ARBA00022912"/>
    </source>
</evidence>
<comment type="subcellular location">
    <subcellularLocation>
        <location evidence="7">Cytoplasm</location>
    </subcellularLocation>
</comment>
<name>W9Z1X2_9EURO</name>
<feature type="region of interest" description="Disordered" evidence="9">
    <location>
        <begin position="1"/>
        <end position="153"/>
    </location>
</feature>
<evidence type="ECO:0000256" key="5">
    <source>
        <dbReference type="ARBA" id="ARBA00023211"/>
    </source>
</evidence>
<evidence type="ECO:0000256" key="9">
    <source>
        <dbReference type="SAM" id="MobiDB-lite"/>
    </source>
</evidence>
<reference evidence="11 12" key="1">
    <citation type="submission" date="2013-03" db="EMBL/GenBank/DDBJ databases">
        <title>The Genome Sequence of Capronia coronata CBS 617.96.</title>
        <authorList>
            <consortium name="The Broad Institute Genomics Platform"/>
            <person name="Cuomo C."/>
            <person name="de Hoog S."/>
            <person name="Gorbushina A."/>
            <person name="Walker B."/>
            <person name="Young S.K."/>
            <person name="Zeng Q."/>
            <person name="Gargeya S."/>
            <person name="Fitzgerald M."/>
            <person name="Haas B."/>
            <person name="Abouelleil A."/>
            <person name="Allen A.W."/>
            <person name="Alvarado L."/>
            <person name="Arachchi H.M."/>
            <person name="Berlin A.M."/>
            <person name="Chapman S.B."/>
            <person name="Gainer-Dewar J."/>
            <person name="Goldberg J."/>
            <person name="Griggs A."/>
            <person name="Gujja S."/>
            <person name="Hansen M."/>
            <person name="Howarth C."/>
            <person name="Imamovic A."/>
            <person name="Ireland A."/>
            <person name="Larimer J."/>
            <person name="McCowan C."/>
            <person name="Murphy C."/>
            <person name="Pearson M."/>
            <person name="Poon T.W."/>
            <person name="Priest M."/>
            <person name="Roberts A."/>
            <person name="Saif S."/>
            <person name="Shea T."/>
            <person name="Sisk P."/>
            <person name="Sykes S."/>
            <person name="Wortman J."/>
            <person name="Nusbaum C."/>
            <person name="Birren B."/>
        </authorList>
    </citation>
    <scope>NUCLEOTIDE SEQUENCE [LARGE SCALE GENOMIC DNA]</scope>
    <source>
        <strain evidence="11 12">CBS 617.96</strain>
    </source>
</reference>
<organism evidence="11 12">
    <name type="scientific">Capronia coronata CBS 617.96</name>
    <dbReference type="NCBI Taxonomy" id="1182541"/>
    <lineage>
        <taxon>Eukaryota</taxon>
        <taxon>Fungi</taxon>
        <taxon>Dikarya</taxon>
        <taxon>Ascomycota</taxon>
        <taxon>Pezizomycotina</taxon>
        <taxon>Eurotiomycetes</taxon>
        <taxon>Chaetothyriomycetidae</taxon>
        <taxon>Chaetothyriales</taxon>
        <taxon>Herpotrichiellaceae</taxon>
        <taxon>Capronia</taxon>
    </lineage>
</organism>
<dbReference type="PIRSF" id="PIRSF000909">
    <property type="entry name" value="PPPtase_PPZ"/>
    <property type="match status" value="1"/>
</dbReference>
<dbReference type="AlphaFoldDB" id="W9Z1X2"/>
<comment type="cofactor">
    <cofactor evidence="1 7">
        <name>Mn(2+)</name>
        <dbReference type="ChEBI" id="CHEBI:29035"/>
    </cofactor>
</comment>
<dbReference type="eggNOG" id="KOG0374">
    <property type="taxonomic scope" value="Eukaryota"/>
</dbReference>
<dbReference type="Pfam" id="PF16891">
    <property type="entry name" value="STPPase_N"/>
    <property type="match status" value="1"/>
</dbReference>
<dbReference type="FunFam" id="3.60.21.10:FF:000006">
    <property type="entry name" value="Serine/threonine-protein phosphatase"/>
    <property type="match status" value="1"/>
</dbReference>
<dbReference type="PANTHER" id="PTHR11668">
    <property type="entry name" value="SERINE/THREONINE PROTEIN PHOSPHATASE"/>
    <property type="match status" value="1"/>
</dbReference>
<accession>W9Z1X2</accession>
<feature type="compositionally biased region" description="Polar residues" evidence="9">
    <location>
        <begin position="107"/>
        <end position="117"/>
    </location>
</feature>
<dbReference type="InterPro" id="IPR029052">
    <property type="entry name" value="Metallo-depent_PP-like"/>
</dbReference>
<dbReference type="GO" id="GO:0046872">
    <property type="term" value="F:metal ion binding"/>
    <property type="evidence" value="ECO:0007669"/>
    <property type="project" value="UniProtKB-UniRule"/>
</dbReference>
<dbReference type="CDD" id="cd07414">
    <property type="entry name" value="MPP_PP1_PPKL"/>
    <property type="match status" value="1"/>
</dbReference>
<feature type="domain" description="Serine/threonine specific protein phosphatases" evidence="10">
    <location>
        <begin position="342"/>
        <end position="347"/>
    </location>
</feature>
<proteinExistence type="inferred from homology"/>
<dbReference type="Gene3D" id="3.60.21.10">
    <property type="match status" value="1"/>
</dbReference>
<keyword evidence="4 7" id="KW-0904">Protein phosphatase</keyword>
<dbReference type="PANTHER" id="PTHR11668:SF484">
    <property type="entry name" value="SERINE_THREONINE-PROTEIN PHOSPHATASE PP-Z1-RELATED"/>
    <property type="match status" value="1"/>
</dbReference>
<evidence type="ECO:0000313" key="11">
    <source>
        <dbReference type="EMBL" id="EXJ95935.1"/>
    </source>
</evidence>
<keyword evidence="12" id="KW-1185">Reference proteome</keyword>
<evidence type="ECO:0000256" key="2">
    <source>
        <dbReference type="ARBA" id="ARBA00022723"/>
    </source>
</evidence>
<comment type="catalytic activity">
    <reaction evidence="7">
        <text>O-phospho-L-seryl-[protein] + H2O = L-seryl-[protein] + phosphate</text>
        <dbReference type="Rhea" id="RHEA:20629"/>
        <dbReference type="Rhea" id="RHEA-COMP:9863"/>
        <dbReference type="Rhea" id="RHEA-COMP:11604"/>
        <dbReference type="ChEBI" id="CHEBI:15377"/>
        <dbReference type="ChEBI" id="CHEBI:29999"/>
        <dbReference type="ChEBI" id="CHEBI:43474"/>
        <dbReference type="ChEBI" id="CHEBI:83421"/>
        <dbReference type="EC" id="3.1.3.16"/>
    </reaction>
</comment>
<evidence type="ECO:0000313" key="12">
    <source>
        <dbReference type="Proteomes" id="UP000019484"/>
    </source>
</evidence>
<keyword evidence="2 7" id="KW-0479">Metal-binding</keyword>
<dbReference type="InterPro" id="IPR050341">
    <property type="entry name" value="PP1_catalytic_subunit"/>
</dbReference>
<dbReference type="GO" id="GO:0005737">
    <property type="term" value="C:cytoplasm"/>
    <property type="evidence" value="ECO:0007669"/>
    <property type="project" value="UniProtKB-SubCell"/>
</dbReference>
<dbReference type="OrthoDB" id="1930084at2759"/>
<feature type="compositionally biased region" description="Polar residues" evidence="9">
    <location>
        <begin position="1"/>
        <end position="37"/>
    </location>
</feature>
<comment type="catalytic activity">
    <reaction evidence="7 8">
        <text>O-phospho-L-threonyl-[protein] + H2O = L-threonyl-[protein] + phosphate</text>
        <dbReference type="Rhea" id="RHEA:47004"/>
        <dbReference type="Rhea" id="RHEA-COMP:11060"/>
        <dbReference type="Rhea" id="RHEA-COMP:11605"/>
        <dbReference type="ChEBI" id="CHEBI:15377"/>
        <dbReference type="ChEBI" id="CHEBI:30013"/>
        <dbReference type="ChEBI" id="CHEBI:43474"/>
        <dbReference type="ChEBI" id="CHEBI:61977"/>
        <dbReference type="EC" id="3.1.3.16"/>
    </reaction>
</comment>
<evidence type="ECO:0000256" key="7">
    <source>
        <dbReference type="PIRNR" id="PIRNR000909"/>
    </source>
</evidence>
<dbReference type="HOGENOM" id="CLU_004962_3_1_1"/>
<comment type="similarity">
    <text evidence="6 7">Belongs to the PPP phosphatase family. PP-Z subfamily.</text>
</comment>
<dbReference type="SUPFAM" id="SSF56300">
    <property type="entry name" value="Metallo-dependent phosphatases"/>
    <property type="match status" value="1"/>
</dbReference>